<dbReference type="PROSITE" id="PS50977">
    <property type="entry name" value="HTH_TETR_2"/>
    <property type="match status" value="1"/>
</dbReference>
<dbReference type="PRINTS" id="PR00455">
    <property type="entry name" value="HTHTETR"/>
</dbReference>
<dbReference type="PANTHER" id="PTHR43479:SF11">
    <property type="entry name" value="ACREF_ENVCD OPERON REPRESSOR-RELATED"/>
    <property type="match status" value="1"/>
</dbReference>
<dbReference type="Gene3D" id="1.10.357.10">
    <property type="entry name" value="Tetracycline Repressor, domain 2"/>
    <property type="match status" value="1"/>
</dbReference>
<feature type="DNA-binding region" description="H-T-H motif" evidence="2">
    <location>
        <begin position="33"/>
        <end position="52"/>
    </location>
</feature>
<name>A0AAJ6KC10_BRAPL</name>
<dbReference type="InterPro" id="IPR050624">
    <property type="entry name" value="HTH-type_Tx_Regulator"/>
</dbReference>
<feature type="domain" description="HTH tetR-type" evidence="3">
    <location>
        <begin position="10"/>
        <end position="70"/>
    </location>
</feature>
<protein>
    <submittedName>
        <fullName evidence="4">TetR/AcrR family transcriptional regulator</fullName>
    </submittedName>
</protein>
<keyword evidence="1 2" id="KW-0238">DNA-binding</keyword>
<dbReference type="Pfam" id="PF00440">
    <property type="entry name" value="TetR_N"/>
    <property type="match status" value="1"/>
</dbReference>
<dbReference type="InterPro" id="IPR036271">
    <property type="entry name" value="Tet_transcr_reg_TetR-rel_C_sf"/>
</dbReference>
<gene>
    <name evidence="4" type="ORF">NEH99_01500</name>
</gene>
<evidence type="ECO:0000259" key="3">
    <source>
        <dbReference type="PROSITE" id="PS50977"/>
    </source>
</evidence>
<dbReference type="Gene3D" id="1.10.10.60">
    <property type="entry name" value="Homeodomain-like"/>
    <property type="match status" value="1"/>
</dbReference>
<dbReference type="PANTHER" id="PTHR43479">
    <property type="entry name" value="ACREF/ENVCD OPERON REPRESSOR-RELATED"/>
    <property type="match status" value="1"/>
</dbReference>
<evidence type="ECO:0000313" key="4">
    <source>
        <dbReference type="EMBL" id="WIH95226.1"/>
    </source>
</evidence>
<dbReference type="InterPro" id="IPR001647">
    <property type="entry name" value="HTH_TetR"/>
</dbReference>
<evidence type="ECO:0000313" key="5">
    <source>
        <dbReference type="Proteomes" id="UP001242021"/>
    </source>
</evidence>
<dbReference type="RefSeq" id="WP_284602954.1">
    <property type="nucleotide sequence ID" value="NZ_CP098752.1"/>
</dbReference>
<dbReference type="InterPro" id="IPR009057">
    <property type="entry name" value="Homeodomain-like_sf"/>
</dbReference>
<dbReference type="SUPFAM" id="SSF48498">
    <property type="entry name" value="Tetracyclin repressor-like, C-terminal domain"/>
    <property type="match status" value="1"/>
</dbReference>
<dbReference type="Proteomes" id="UP001242021">
    <property type="component" value="Chromosome"/>
</dbReference>
<accession>A0AAJ6KC10</accession>
<dbReference type="SUPFAM" id="SSF46689">
    <property type="entry name" value="Homeodomain-like"/>
    <property type="match status" value="1"/>
</dbReference>
<dbReference type="AlphaFoldDB" id="A0AAJ6KC10"/>
<sequence>MMNKTINIPEEKKEAVINASIEEFAKHEYKHAILENIASNANISKSLLLYHFKTKKKLYEYVYNYVYEYIEKIIADSNFYKIKDFFELMEYSFYKKLEMMEKHKSIFDFLIQGYFDESEDVKEIVNNYKNKKQIDINSYFKNIDKTKFRDDVDIKDIIEMITYTSEGYLQSRKKMTNKIDKEDMIKQYSKWMKMFKQIAYKKKYL</sequence>
<dbReference type="EMBL" id="CP098754">
    <property type="protein sequence ID" value="WIH95226.1"/>
    <property type="molecule type" value="Genomic_DNA"/>
</dbReference>
<evidence type="ECO:0000256" key="2">
    <source>
        <dbReference type="PROSITE-ProRule" id="PRU00335"/>
    </source>
</evidence>
<dbReference type="GO" id="GO:0003677">
    <property type="term" value="F:DNA binding"/>
    <property type="evidence" value="ECO:0007669"/>
    <property type="project" value="UniProtKB-UniRule"/>
</dbReference>
<reference evidence="4" key="1">
    <citation type="submission" date="2022-06" db="EMBL/GenBank/DDBJ databases">
        <title>Brachyspira pilosicoli from pigs in Switzerland.</title>
        <authorList>
            <person name="Schmitt S."/>
            <person name="Arnold M."/>
            <person name="Rossano A."/>
            <person name="Perreten V."/>
        </authorList>
    </citation>
    <scope>NUCLEOTIDE SEQUENCE</scope>
    <source>
        <strain evidence="4">MEI4028</strain>
    </source>
</reference>
<organism evidence="4 5">
    <name type="scientific">Brachyspira pilosicoli</name>
    <name type="common">Serpulina pilosicoli</name>
    <dbReference type="NCBI Taxonomy" id="52584"/>
    <lineage>
        <taxon>Bacteria</taxon>
        <taxon>Pseudomonadati</taxon>
        <taxon>Spirochaetota</taxon>
        <taxon>Spirochaetia</taxon>
        <taxon>Brachyspirales</taxon>
        <taxon>Brachyspiraceae</taxon>
        <taxon>Brachyspira</taxon>
    </lineage>
</organism>
<proteinExistence type="predicted"/>
<evidence type="ECO:0000256" key="1">
    <source>
        <dbReference type="ARBA" id="ARBA00023125"/>
    </source>
</evidence>